<dbReference type="PANTHER" id="PTHR10285">
    <property type="entry name" value="URIDINE KINASE"/>
    <property type="match status" value="1"/>
</dbReference>
<sequence length="207" mass="22311">MTPDDLPAIAGRMLGITGAPGAGKSTLAALLGARRRATVVPMDGFHLADVELVRRGLRDRKGAPETFDAEGYAALLARVRGREPLVMAPSFERGLEQPLAGALPIRGDAALVVTEGNYLLLEDGAWPRVREQLDTVWHVVTDEALRLERLVARHVAFGKSPAEARAWVERVDQPNAVLIEAAASRADLVLDLTDLVDPPESFGRVNV</sequence>
<keyword evidence="2" id="KW-1185">Reference proteome</keyword>
<evidence type="ECO:0000313" key="1">
    <source>
        <dbReference type="EMBL" id="SDN20937.1"/>
    </source>
</evidence>
<evidence type="ECO:0000313" key="2">
    <source>
        <dbReference type="Proteomes" id="UP000199004"/>
    </source>
</evidence>
<evidence type="ECO:0008006" key="3">
    <source>
        <dbReference type="Google" id="ProtNLM"/>
    </source>
</evidence>
<dbReference type="AlphaFoldDB" id="A0A1G9ZIM6"/>
<dbReference type="Proteomes" id="UP000199004">
    <property type="component" value="Unassembled WGS sequence"/>
</dbReference>
<accession>A0A1G9ZIM6</accession>
<proteinExistence type="predicted"/>
<protein>
    <recommendedName>
        <fullName evidence="3">Panthothenate kinase</fullName>
    </recommendedName>
</protein>
<dbReference type="EMBL" id="FNIC01000002">
    <property type="protein sequence ID" value="SDN20937.1"/>
    <property type="molecule type" value="Genomic_DNA"/>
</dbReference>
<dbReference type="RefSeq" id="WP_245715191.1">
    <property type="nucleotide sequence ID" value="NZ_BKAE01000007.1"/>
</dbReference>
<dbReference type="STRING" id="1005944.SAMN05192576_1741"/>
<dbReference type="InterPro" id="IPR027417">
    <property type="entry name" value="P-loop_NTPase"/>
</dbReference>
<organism evidence="1 2">
    <name type="scientific">Nocardioides szechwanensis</name>
    <dbReference type="NCBI Taxonomy" id="1005944"/>
    <lineage>
        <taxon>Bacteria</taxon>
        <taxon>Bacillati</taxon>
        <taxon>Actinomycetota</taxon>
        <taxon>Actinomycetes</taxon>
        <taxon>Propionibacteriales</taxon>
        <taxon>Nocardioidaceae</taxon>
        <taxon>Nocardioides</taxon>
    </lineage>
</organism>
<gene>
    <name evidence="1" type="ORF">SAMN05192576_1741</name>
</gene>
<name>A0A1G9ZIM6_9ACTN</name>
<dbReference type="NCBIfam" id="NF006743">
    <property type="entry name" value="PRK09270.1-2"/>
    <property type="match status" value="1"/>
</dbReference>
<dbReference type="SUPFAM" id="SSF52540">
    <property type="entry name" value="P-loop containing nucleoside triphosphate hydrolases"/>
    <property type="match status" value="1"/>
</dbReference>
<dbReference type="Gene3D" id="3.40.50.300">
    <property type="entry name" value="P-loop containing nucleotide triphosphate hydrolases"/>
    <property type="match status" value="1"/>
</dbReference>
<reference evidence="1 2" key="1">
    <citation type="submission" date="2016-10" db="EMBL/GenBank/DDBJ databases">
        <authorList>
            <person name="de Groot N.N."/>
        </authorList>
    </citation>
    <scope>NUCLEOTIDE SEQUENCE [LARGE SCALE GENOMIC DNA]</scope>
    <source>
        <strain evidence="1 2">CGMCC 1.11147</strain>
    </source>
</reference>